<dbReference type="EMBL" id="LNQE01000962">
    <property type="protein sequence ID" value="KUG22499.1"/>
    <property type="molecule type" value="Genomic_DNA"/>
</dbReference>
<reference evidence="1" key="1">
    <citation type="journal article" date="2015" name="Proc. Natl. Acad. Sci. U.S.A.">
        <title>Networks of energetic and metabolic interactions define dynamics in microbial communities.</title>
        <authorList>
            <person name="Embree M."/>
            <person name="Liu J.K."/>
            <person name="Al-Bassam M.M."/>
            <person name="Zengler K."/>
        </authorList>
    </citation>
    <scope>NUCLEOTIDE SEQUENCE</scope>
</reference>
<comment type="caution">
    <text evidence="1">The sequence shown here is derived from an EMBL/GenBank/DDBJ whole genome shotgun (WGS) entry which is preliminary data.</text>
</comment>
<protein>
    <recommendedName>
        <fullName evidence="2">Lipoprotein</fullName>
    </recommendedName>
</protein>
<proteinExistence type="predicted"/>
<organism evidence="1">
    <name type="scientific">hydrocarbon metagenome</name>
    <dbReference type="NCBI Taxonomy" id="938273"/>
    <lineage>
        <taxon>unclassified sequences</taxon>
        <taxon>metagenomes</taxon>
        <taxon>ecological metagenomes</taxon>
    </lineage>
</organism>
<dbReference type="PROSITE" id="PS51257">
    <property type="entry name" value="PROKAR_LIPOPROTEIN"/>
    <property type="match status" value="1"/>
</dbReference>
<sequence>MKNCIKKPLIILSALIIVSCSTSYKIIKEEPIKNIPDKKYETIIRLNTPDSEPLEPEAGYVYVEPGGNVKTDFPREDIVNNIDILNKYKLFNRNYMGKFVIKDSKGKVRGYYEILPEYRTIVWERGDDILLQIIIPHSMMNIIGDGPNDGRKSGGSHGGGR</sequence>
<gene>
    <name evidence="1" type="ORF">ASZ90_007722</name>
</gene>
<name>A0A0W8FQA9_9ZZZZ</name>
<evidence type="ECO:0000313" key="1">
    <source>
        <dbReference type="EMBL" id="KUG22499.1"/>
    </source>
</evidence>
<accession>A0A0W8FQA9</accession>
<dbReference type="AlphaFoldDB" id="A0A0W8FQA9"/>
<evidence type="ECO:0008006" key="2">
    <source>
        <dbReference type="Google" id="ProtNLM"/>
    </source>
</evidence>